<dbReference type="RefSeq" id="WP_119910118.1">
    <property type="nucleotide sequence ID" value="NZ_QZCH01000007.1"/>
</dbReference>
<dbReference type="Pfam" id="PF14316">
    <property type="entry name" value="DUF4381"/>
    <property type="match status" value="1"/>
</dbReference>
<dbReference type="EMBL" id="QZCH01000007">
    <property type="protein sequence ID" value="RJG48677.1"/>
    <property type="molecule type" value="Genomic_DNA"/>
</dbReference>
<reference evidence="2 3" key="1">
    <citation type="submission" date="2018-09" db="EMBL/GenBank/DDBJ databases">
        <authorList>
            <person name="Wang F."/>
        </authorList>
    </citation>
    <scope>NUCLEOTIDE SEQUENCE [LARGE SCALE GENOMIC DNA]</scope>
    <source>
        <strain evidence="2 3">PLHSC7-2</strain>
    </source>
</reference>
<evidence type="ECO:0000313" key="3">
    <source>
        <dbReference type="Proteomes" id="UP000283255"/>
    </source>
</evidence>
<sequence length="168" mass="18651">MSLPQPAPLELLDIVMPVPASPWPPSLAAGLAAFTVLALLALVGWQLWRYWHRRKLRRAALVQLDALSQTSPTLLAVSELLKRIAISAYGRTQVAALSGDAWFEFLSQSSQQKADFNAVKHLWLQGIYQTSQVADDQDIALAKRWIKSAIPVKVSRLTNLPNQEQTNV</sequence>
<keyword evidence="1" id="KW-1133">Transmembrane helix</keyword>
<dbReference type="OrthoDB" id="283083at2"/>
<dbReference type="AlphaFoldDB" id="A0A418YGD2"/>
<name>A0A418YGD2_9GAMM</name>
<organism evidence="2 3">
    <name type="scientific">Motilimonas pumila</name>
    <dbReference type="NCBI Taxonomy" id="2303987"/>
    <lineage>
        <taxon>Bacteria</taxon>
        <taxon>Pseudomonadati</taxon>
        <taxon>Pseudomonadota</taxon>
        <taxon>Gammaproteobacteria</taxon>
        <taxon>Alteromonadales</taxon>
        <taxon>Alteromonadales genera incertae sedis</taxon>
        <taxon>Motilimonas</taxon>
    </lineage>
</organism>
<feature type="transmembrane region" description="Helical" evidence="1">
    <location>
        <begin position="27"/>
        <end position="48"/>
    </location>
</feature>
<evidence type="ECO:0000313" key="2">
    <source>
        <dbReference type="EMBL" id="RJG48677.1"/>
    </source>
</evidence>
<protein>
    <submittedName>
        <fullName evidence="2">DUF4381 domain-containing protein</fullName>
    </submittedName>
</protein>
<proteinExistence type="predicted"/>
<keyword evidence="3" id="KW-1185">Reference proteome</keyword>
<evidence type="ECO:0000256" key="1">
    <source>
        <dbReference type="SAM" id="Phobius"/>
    </source>
</evidence>
<dbReference type="Proteomes" id="UP000283255">
    <property type="component" value="Unassembled WGS sequence"/>
</dbReference>
<accession>A0A418YGD2</accession>
<keyword evidence="1" id="KW-0812">Transmembrane</keyword>
<reference evidence="2 3" key="2">
    <citation type="submission" date="2019-01" db="EMBL/GenBank/DDBJ databases">
        <title>Motilimonas pumilus sp. nov., isolated from the gut of sea cucumber (Apostichopus japonicus).</title>
        <authorList>
            <person name="Wang F.-Q."/>
            <person name="Ren L.-H."/>
            <person name="Lin Y.-W."/>
            <person name="Sun G.-H."/>
            <person name="Du Z.-J."/>
            <person name="Zhao J.-X."/>
            <person name="Liu X.-J."/>
            <person name="Liu L.-J."/>
        </authorList>
    </citation>
    <scope>NUCLEOTIDE SEQUENCE [LARGE SCALE GENOMIC DNA]</scope>
    <source>
        <strain evidence="2 3">PLHSC7-2</strain>
    </source>
</reference>
<keyword evidence="1" id="KW-0472">Membrane</keyword>
<dbReference type="InterPro" id="IPR025489">
    <property type="entry name" value="DUF4381"/>
</dbReference>
<comment type="caution">
    <text evidence="2">The sequence shown here is derived from an EMBL/GenBank/DDBJ whole genome shotgun (WGS) entry which is preliminary data.</text>
</comment>
<gene>
    <name evidence="2" type="ORF">D1Z90_07395</name>
</gene>